<proteinExistence type="predicted"/>
<reference evidence="1" key="1">
    <citation type="journal article" date="2009" name="Rice">
        <title>De Novo Next Generation Sequencing of Plant Genomes.</title>
        <authorList>
            <person name="Rounsley S."/>
            <person name="Marri P.R."/>
            <person name="Yu Y."/>
            <person name="He R."/>
            <person name="Sisneros N."/>
            <person name="Goicoechea J.L."/>
            <person name="Lee S.J."/>
            <person name="Angelova A."/>
            <person name="Kudrna D."/>
            <person name="Luo M."/>
            <person name="Affourtit J."/>
            <person name="Desany B."/>
            <person name="Knight J."/>
            <person name="Niazi F."/>
            <person name="Egholm M."/>
            <person name="Wing R.A."/>
        </authorList>
    </citation>
    <scope>NUCLEOTIDE SEQUENCE [LARGE SCALE GENOMIC DNA]</scope>
    <source>
        <strain evidence="1">cv. IRGC 105608</strain>
    </source>
</reference>
<keyword evidence="2" id="KW-1185">Reference proteome</keyword>
<dbReference type="AlphaFoldDB" id="A0A0D3GLY3"/>
<sequence>MRLAPVNPRPSGVTEATPLRVRLAPLKPEYANWSSPVARAERLEMKRKKKNCVMIWEYEWVKNIFRMSIF</sequence>
<dbReference type="Gramene" id="OBART07G02000.1">
    <property type="protein sequence ID" value="OBART07G02000.1"/>
    <property type="gene ID" value="OBART07G02000"/>
</dbReference>
<dbReference type="HOGENOM" id="CLU_2761788_0_0_1"/>
<reference evidence="1" key="2">
    <citation type="submission" date="2015-03" db="UniProtKB">
        <authorList>
            <consortium name="EnsemblPlants"/>
        </authorList>
    </citation>
    <scope>IDENTIFICATION</scope>
</reference>
<evidence type="ECO:0000313" key="2">
    <source>
        <dbReference type="Proteomes" id="UP000026960"/>
    </source>
</evidence>
<dbReference type="EnsemblPlants" id="OBART07G02000.1">
    <property type="protein sequence ID" value="OBART07G02000.1"/>
    <property type="gene ID" value="OBART07G02000"/>
</dbReference>
<protein>
    <submittedName>
        <fullName evidence="1">Uncharacterized protein</fullName>
    </submittedName>
</protein>
<organism evidence="1">
    <name type="scientific">Oryza barthii</name>
    <dbReference type="NCBI Taxonomy" id="65489"/>
    <lineage>
        <taxon>Eukaryota</taxon>
        <taxon>Viridiplantae</taxon>
        <taxon>Streptophyta</taxon>
        <taxon>Embryophyta</taxon>
        <taxon>Tracheophyta</taxon>
        <taxon>Spermatophyta</taxon>
        <taxon>Magnoliopsida</taxon>
        <taxon>Liliopsida</taxon>
        <taxon>Poales</taxon>
        <taxon>Poaceae</taxon>
        <taxon>BOP clade</taxon>
        <taxon>Oryzoideae</taxon>
        <taxon>Oryzeae</taxon>
        <taxon>Oryzinae</taxon>
        <taxon>Oryza</taxon>
    </lineage>
</organism>
<name>A0A0D3GLY3_9ORYZ</name>
<dbReference type="Proteomes" id="UP000026960">
    <property type="component" value="Chromosome 7"/>
</dbReference>
<evidence type="ECO:0000313" key="1">
    <source>
        <dbReference type="EnsemblPlants" id="OBART07G02000.1"/>
    </source>
</evidence>
<dbReference type="PaxDb" id="65489-OBART07G02000.1"/>
<accession>A0A0D3GLY3</accession>